<feature type="region of interest" description="Disordered" evidence="1">
    <location>
        <begin position="88"/>
        <end position="115"/>
    </location>
</feature>
<feature type="compositionally biased region" description="Basic and acidic residues" evidence="1">
    <location>
        <begin position="134"/>
        <end position="145"/>
    </location>
</feature>
<feature type="region of interest" description="Disordered" evidence="1">
    <location>
        <begin position="126"/>
        <end position="145"/>
    </location>
</feature>
<evidence type="ECO:0000313" key="3">
    <source>
        <dbReference type="Proteomes" id="UP001489004"/>
    </source>
</evidence>
<accession>A0AAW1QRP4</accession>
<feature type="compositionally biased region" description="Gly residues" evidence="1">
    <location>
        <begin position="99"/>
        <end position="108"/>
    </location>
</feature>
<dbReference type="Proteomes" id="UP001489004">
    <property type="component" value="Unassembled WGS sequence"/>
</dbReference>
<evidence type="ECO:0000256" key="1">
    <source>
        <dbReference type="SAM" id="MobiDB-lite"/>
    </source>
</evidence>
<gene>
    <name evidence="2" type="ORF">WJX72_006073</name>
</gene>
<feature type="region of interest" description="Disordered" evidence="1">
    <location>
        <begin position="1"/>
        <end position="75"/>
    </location>
</feature>
<name>A0AAW1QRP4_9CHLO</name>
<evidence type="ECO:0000313" key="2">
    <source>
        <dbReference type="EMBL" id="KAK9823873.1"/>
    </source>
</evidence>
<comment type="caution">
    <text evidence="2">The sequence shown here is derived from an EMBL/GenBank/DDBJ whole genome shotgun (WGS) entry which is preliminary data.</text>
</comment>
<sequence>MSGNPTTAQRLAEKVPGTSEHAATHSTRGTGLDGVGQAVKEHLPGSNQMDAGAAGYGSTAGATGTGSSAGGTDPQSYYVADEVRTHNIPGHVSSTAGNWAGGSTGKSGTGTNIASNDMTTAQKLKSMVPGTTEHALKKEEQERGL</sequence>
<reference evidence="2 3" key="1">
    <citation type="journal article" date="2024" name="Nat. Commun.">
        <title>Phylogenomics reveals the evolutionary origins of lichenization in chlorophyte algae.</title>
        <authorList>
            <person name="Puginier C."/>
            <person name="Libourel C."/>
            <person name="Otte J."/>
            <person name="Skaloud P."/>
            <person name="Haon M."/>
            <person name="Grisel S."/>
            <person name="Petersen M."/>
            <person name="Berrin J.G."/>
            <person name="Delaux P.M."/>
            <person name="Dal Grande F."/>
            <person name="Keller J."/>
        </authorList>
    </citation>
    <scope>NUCLEOTIDE SEQUENCE [LARGE SCALE GENOMIC DNA]</scope>
    <source>
        <strain evidence="2 3">SAG 2043</strain>
    </source>
</reference>
<protein>
    <submittedName>
        <fullName evidence="2">Uncharacterized protein</fullName>
    </submittedName>
</protein>
<proteinExistence type="predicted"/>
<dbReference type="AlphaFoldDB" id="A0AAW1QRP4"/>
<keyword evidence="3" id="KW-1185">Reference proteome</keyword>
<feature type="compositionally biased region" description="Low complexity" evidence="1">
    <location>
        <begin position="51"/>
        <end position="62"/>
    </location>
</feature>
<organism evidence="2 3">
    <name type="scientific">[Myrmecia] bisecta</name>
    <dbReference type="NCBI Taxonomy" id="41462"/>
    <lineage>
        <taxon>Eukaryota</taxon>
        <taxon>Viridiplantae</taxon>
        <taxon>Chlorophyta</taxon>
        <taxon>core chlorophytes</taxon>
        <taxon>Trebouxiophyceae</taxon>
        <taxon>Trebouxiales</taxon>
        <taxon>Trebouxiaceae</taxon>
        <taxon>Myrmecia</taxon>
    </lineage>
</organism>
<dbReference type="EMBL" id="JALJOR010000002">
    <property type="protein sequence ID" value="KAK9823873.1"/>
    <property type="molecule type" value="Genomic_DNA"/>
</dbReference>